<dbReference type="AlphaFoldDB" id="A0A7K0C1U8"/>
<dbReference type="Proteomes" id="UP000487268">
    <property type="component" value="Unassembled WGS sequence"/>
</dbReference>
<protein>
    <submittedName>
        <fullName evidence="1">Uncharacterized protein</fullName>
    </submittedName>
</protein>
<name>A0A7K0C1U8_9ACTN</name>
<reference evidence="1 2" key="1">
    <citation type="submission" date="2019-10" db="EMBL/GenBank/DDBJ databases">
        <title>Actinomadura rubteroloni sp. nov. and Actinomadura macrotermitis sp. nov., isolated from the gut of fungus growing-termite Macrotermes natalensis.</title>
        <authorList>
            <person name="Benndorf R."/>
            <person name="Martin K."/>
            <person name="Kuefner M."/>
            <person name="De Beer W."/>
            <person name="Kaster A.-K."/>
            <person name="Vollmers J."/>
            <person name="Poulsen M."/>
            <person name="Beemelmanns C."/>
        </authorList>
    </citation>
    <scope>NUCLEOTIDE SEQUENCE [LARGE SCALE GENOMIC DNA]</scope>
    <source>
        <strain evidence="1 2">RB68</strain>
    </source>
</reference>
<gene>
    <name evidence="1" type="ORF">ACRB68_55410</name>
</gene>
<sequence>MHAAGAADYDVVQHDDRNLWDELESAYRWWPACGRPGRDRYDLTVTPDHSRIWLDHTGRLIACWPIRQLQYRTIVVFRIALAGGTVSASVR</sequence>
<accession>A0A7K0C1U8</accession>
<evidence type="ECO:0000313" key="2">
    <source>
        <dbReference type="Proteomes" id="UP000487268"/>
    </source>
</evidence>
<evidence type="ECO:0000313" key="1">
    <source>
        <dbReference type="EMBL" id="MQY07441.1"/>
    </source>
</evidence>
<comment type="caution">
    <text evidence="1">The sequence shown here is derived from an EMBL/GenBank/DDBJ whole genome shotgun (WGS) entry which is preliminary data.</text>
</comment>
<dbReference type="EMBL" id="WEGH01000003">
    <property type="protein sequence ID" value="MQY07441.1"/>
    <property type="molecule type" value="Genomic_DNA"/>
</dbReference>
<keyword evidence="2" id="KW-1185">Reference proteome</keyword>
<proteinExistence type="predicted"/>
<organism evidence="1 2">
    <name type="scientific">Actinomadura macrotermitis</name>
    <dbReference type="NCBI Taxonomy" id="2585200"/>
    <lineage>
        <taxon>Bacteria</taxon>
        <taxon>Bacillati</taxon>
        <taxon>Actinomycetota</taxon>
        <taxon>Actinomycetes</taxon>
        <taxon>Streptosporangiales</taxon>
        <taxon>Thermomonosporaceae</taxon>
        <taxon>Actinomadura</taxon>
    </lineage>
</organism>